<proteinExistence type="inferred from homology"/>
<keyword evidence="13" id="KW-1185">Reference proteome</keyword>
<dbReference type="EMBL" id="CAJHJT010000034">
    <property type="protein sequence ID" value="CAD7002513.1"/>
    <property type="molecule type" value="Genomic_DNA"/>
</dbReference>
<evidence type="ECO:0000256" key="1">
    <source>
        <dbReference type="ARBA" id="ARBA00004648"/>
    </source>
</evidence>
<feature type="domain" description="FAM69 protein-kinase" evidence="10">
    <location>
        <begin position="286"/>
        <end position="368"/>
    </location>
</feature>
<keyword evidence="8" id="KW-1015">Disulfide bond</keyword>
<evidence type="ECO:0000256" key="6">
    <source>
        <dbReference type="ARBA" id="ARBA00022989"/>
    </source>
</evidence>
<evidence type="ECO:0000313" key="13">
    <source>
        <dbReference type="Proteomes" id="UP000606786"/>
    </source>
</evidence>
<accession>A0A811UZG7</accession>
<evidence type="ECO:0000256" key="5">
    <source>
        <dbReference type="ARBA" id="ARBA00022968"/>
    </source>
</evidence>
<evidence type="ECO:0000313" key="12">
    <source>
        <dbReference type="EMBL" id="CAD7002513.1"/>
    </source>
</evidence>
<keyword evidence="5" id="KW-0735">Signal-anchor</keyword>
<organism evidence="12 13">
    <name type="scientific">Ceratitis capitata</name>
    <name type="common">Mediterranean fruit fly</name>
    <name type="synonym">Tephritis capitata</name>
    <dbReference type="NCBI Taxonomy" id="7213"/>
    <lineage>
        <taxon>Eukaryota</taxon>
        <taxon>Metazoa</taxon>
        <taxon>Ecdysozoa</taxon>
        <taxon>Arthropoda</taxon>
        <taxon>Hexapoda</taxon>
        <taxon>Insecta</taxon>
        <taxon>Pterygota</taxon>
        <taxon>Neoptera</taxon>
        <taxon>Endopterygota</taxon>
        <taxon>Diptera</taxon>
        <taxon>Brachycera</taxon>
        <taxon>Muscomorpha</taxon>
        <taxon>Tephritoidea</taxon>
        <taxon>Tephritidae</taxon>
        <taxon>Ceratitis</taxon>
        <taxon>Ceratitis</taxon>
    </lineage>
</organism>
<dbReference type="Pfam" id="PF14875">
    <property type="entry name" value="PIP49_N"/>
    <property type="match status" value="1"/>
</dbReference>
<sequence length="406" mass="47746">MYKKILPILRQRHKITVNTLWRIAIASFLIVLLLSILLFYVALLCGDFLTRDIRSDACEAYANQIYSEPYCEELCSGKDTLQNVKCVYESPHAVTAERNGHLIAIHYPDEPSKSLSWRSSGLTLDYPKKSEFYNILKLHLLINYNVTLKDKKSIFPYTEAIDENKYKEMEAYWMLLNWNDYVMFKLFEDEEIFPKILGNCGPFFISERLTVRENNRNYEALKKRRYFVKFLEYVLRLEAIKPDPLKICNMKLNNFGLTKDLRYTTYMHTYVYVKFKIQLIYELHPHRLKAHNAKFIKLESQLNKQLANGDDCTTDEDCKWHDCLGVCDQEKRICNAAQKNNNLKLLCDYVRVHPTAFPELLAKPLQIDWQLYAQHCWQWNGTKAEDFANRANGRSGNVVEKSSSFS</sequence>
<feature type="domain" description="FAM69 protein-kinase" evidence="10">
    <location>
        <begin position="173"/>
        <end position="277"/>
    </location>
</feature>
<evidence type="ECO:0000259" key="10">
    <source>
        <dbReference type="Pfam" id="PF12260"/>
    </source>
</evidence>
<evidence type="ECO:0000256" key="8">
    <source>
        <dbReference type="ARBA" id="ARBA00023157"/>
    </source>
</evidence>
<comment type="caution">
    <text evidence="12">The sequence shown here is derived from an EMBL/GenBank/DDBJ whole genome shotgun (WGS) entry which is preliminary data.</text>
</comment>
<dbReference type="InterPro" id="IPR029244">
    <property type="entry name" value="FAM69_N"/>
</dbReference>
<dbReference type="PANTHER" id="PTHR21093">
    <property type="entry name" value="DIVERGENT PROTEIN KINASE DOMAIN 1C-RELATED"/>
    <property type="match status" value="1"/>
</dbReference>
<evidence type="ECO:0000259" key="11">
    <source>
        <dbReference type="Pfam" id="PF14875"/>
    </source>
</evidence>
<gene>
    <name evidence="12" type="ORF">CCAP1982_LOCUS11002</name>
</gene>
<dbReference type="InterPro" id="IPR022049">
    <property type="entry name" value="FAM69_kinase_dom"/>
</dbReference>
<dbReference type="PANTHER" id="PTHR21093:SF2">
    <property type="entry name" value="DIVERGENT PROTEIN KINASE DOMAIN 1C"/>
    <property type="match status" value="1"/>
</dbReference>
<reference evidence="12" key="1">
    <citation type="submission" date="2020-11" db="EMBL/GenBank/DDBJ databases">
        <authorList>
            <person name="Whitehead M."/>
        </authorList>
    </citation>
    <scope>NUCLEOTIDE SEQUENCE</scope>
    <source>
        <strain evidence="12">EGII</strain>
    </source>
</reference>
<comment type="subcellular location">
    <subcellularLocation>
        <location evidence="1">Endoplasmic reticulum membrane</location>
        <topology evidence="1">Single-pass type II membrane protein</topology>
    </subcellularLocation>
</comment>
<keyword evidence="4" id="KW-0256">Endoplasmic reticulum</keyword>
<keyword evidence="3 9" id="KW-0812">Transmembrane</keyword>
<dbReference type="GO" id="GO:0005789">
    <property type="term" value="C:endoplasmic reticulum membrane"/>
    <property type="evidence" value="ECO:0007669"/>
    <property type="project" value="UniProtKB-SubCell"/>
</dbReference>
<evidence type="ECO:0000256" key="9">
    <source>
        <dbReference type="SAM" id="Phobius"/>
    </source>
</evidence>
<keyword evidence="7 9" id="KW-0472">Membrane</keyword>
<feature type="domain" description="FAM69 N-terminal" evidence="11">
    <location>
        <begin position="25"/>
        <end position="151"/>
    </location>
</feature>
<name>A0A811UZG7_CERCA</name>
<evidence type="ECO:0000256" key="7">
    <source>
        <dbReference type="ARBA" id="ARBA00023136"/>
    </source>
</evidence>
<dbReference type="Pfam" id="PF12260">
    <property type="entry name" value="PIP49_C"/>
    <property type="match status" value="2"/>
</dbReference>
<feature type="transmembrane region" description="Helical" evidence="9">
    <location>
        <begin position="20"/>
        <end position="43"/>
    </location>
</feature>
<dbReference type="AlphaFoldDB" id="A0A811UZG7"/>
<protein>
    <submittedName>
        <fullName evidence="12">(Mediterranean fruit fly) hypothetical protein</fullName>
    </submittedName>
</protein>
<evidence type="ECO:0000256" key="3">
    <source>
        <dbReference type="ARBA" id="ARBA00022692"/>
    </source>
</evidence>
<keyword evidence="6 9" id="KW-1133">Transmembrane helix</keyword>
<dbReference type="OrthoDB" id="8543887at2759"/>
<evidence type="ECO:0000256" key="2">
    <source>
        <dbReference type="ARBA" id="ARBA00006338"/>
    </source>
</evidence>
<comment type="similarity">
    <text evidence="2">Belongs to the DIPK family.</text>
</comment>
<evidence type="ECO:0000256" key="4">
    <source>
        <dbReference type="ARBA" id="ARBA00022824"/>
    </source>
</evidence>
<dbReference type="Proteomes" id="UP000606786">
    <property type="component" value="Unassembled WGS sequence"/>
</dbReference>